<keyword evidence="1" id="KW-0863">Zinc-finger</keyword>
<dbReference type="EMBL" id="JNBR01000737">
    <property type="protein sequence ID" value="OQR89775.1"/>
    <property type="molecule type" value="Genomic_DNA"/>
</dbReference>
<keyword evidence="1" id="KW-0862">Zinc</keyword>
<name>A0A1V9YVI9_ACHHY</name>
<dbReference type="AlphaFoldDB" id="A0A1V9YVI9"/>
<dbReference type="InterPro" id="IPR007527">
    <property type="entry name" value="Znf_SWIM"/>
</dbReference>
<feature type="domain" description="SWIM-type" evidence="2">
    <location>
        <begin position="24"/>
        <end position="62"/>
    </location>
</feature>
<dbReference type="PROSITE" id="PS50966">
    <property type="entry name" value="ZF_SWIM"/>
    <property type="match status" value="1"/>
</dbReference>
<sequence length="128" mass="14813">MFKVFRPTSPTTPTKEARGIKHWFRAVLKPTSKCTCSTSRSKIRISKPKPCLHPVFVVIPVKYANERKLRLVVSGQRVPYLPSQVSQWKTIRRDFTLYPTIEEEAHNCDHCQCRSSATSIEDDDDDEY</sequence>
<gene>
    <name evidence="3" type="ORF">ACHHYP_06060</name>
</gene>
<dbReference type="Proteomes" id="UP000243579">
    <property type="component" value="Unassembled WGS sequence"/>
</dbReference>
<evidence type="ECO:0000313" key="3">
    <source>
        <dbReference type="EMBL" id="OQR89775.1"/>
    </source>
</evidence>
<accession>A0A1V9YVI9</accession>
<reference evidence="3 4" key="1">
    <citation type="journal article" date="2014" name="Genome Biol. Evol.">
        <title>The secreted proteins of Achlya hypogyna and Thraustotheca clavata identify the ancestral oomycete secretome and reveal gene acquisitions by horizontal gene transfer.</title>
        <authorList>
            <person name="Misner I."/>
            <person name="Blouin N."/>
            <person name="Leonard G."/>
            <person name="Richards T.A."/>
            <person name="Lane C.E."/>
        </authorList>
    </citation>
    <scope>NUCLEOTIDE SEQUENCE [LARGE SCALE GENOMIC DNA]</scope>
    <source>
        <strain evidence="3 4">ATCC 48635</strain>
    </source>
</reference>
<organism evidence="3 4">
    <name type="scientific">Achlya hypogyna</name>
    <name type="common">Oomycete</name>
    <name type="synonym">Protoachlya hypogyna</name>
    <dbReference type="NCBI Taxonomy" id="1202772"/>
    <lineage>
        <taxon>Eukaryota</taxon>
        <taxon>Sar</taxon>
        <taxon>Stramenopiles</taxon>
        <taxon>Oomycota</taxon>
        <taxon>Saprolegniomycetes</taxon>
        <taxon>Saprolegniales</taxon>
        <taxon>Achlyaceae</taxon>
        <taxon>Achlya</taxon>
    </lineage>
</organism>
<dbReference type="OrthoDB" id="74572at2759"/>
<comment type="caution">
    <text evidence="3">The sequence shown here is derived from an EMBL/GenBank/DDBJ whole genome shotgun (WGS) entry which is preliminary data.</text>
</comment>
<protein>
    <recommendedName>
        <fullName evidence="2">SWIM-type domain-containing protein</fullName>
    </recommendedName>
</protein>
<dbReference type="GO" id="GO:0008270">
    <property type="term" value="F:zinc ion binding"/>
    <property type="evidence" value="ECO:0007669"/>
    <property type="project" value="UniProtKB-KW"/>
</dbReference>
<keyword evidence="4" id="KW-1185">Reference proteome</keyword>
<evidence type="ECO:0000259" key="2">
    <source>
        <dbReference type="PROSITE" id="PS50966"/>
    </source>
</evidence>
<evidence type="ECO:0000256" key="1">
    <source>
        <dbReference type="PROSITE-ProRule" id="PRU00325"/>
    </source>
</evidence>
<keyword evidence="1" id="KW-0479">Metal-binding</keyword>
<evidence type="ECO:0000313" key="4">
    <source>
        <dbReference type="Proteomes" id="UP000243579"/>
    </source>
</evidence>
<proteinExistence type="predicted"/>